<dbReference type="EMBL" id="JACAGB010000012">
    <property type="protein sequence ID" value="KAF6331881.1"/>
    <property type="molecule type" value="Genomic_DNA"/>
</dbReference>
<name>A0A7J7W3M3_PIPKU</name>
<evidence type="ECO:0000313" key="1">
    <source>
        <dbReference type="EMBL" id="KAF6331881.1"/>
    </source>
</evidence>
<protein>
    <submittedName>
        <fullName evidence="1">Uncharacterized protein</fullName>
    </submittedName>
</protein>
<dbReference type="AlphaFoldDB" id="A0A7J7W3M3"/>
<comment type="caution">
    <text evidence="1">The sequence shown here is derived from an EMBL/GenBank/DDBJ whole genome shotgun (WGS) entry which is preliminary data.</text>
</comment>
<accession>A0A7J7W3M3</accession>
<reference evidence="1 2" key="1">
    <citation type="journal article" date="2020" name="Nature">
        <title>Six reference-quality genomes reveal evolution of bat adaptations.</title>
        <authorList>
            <person name="Jebb D."/>
            <person name="Huang Z."/>
            <person name="Pippel M."/>
            <person name="Hughes G.M."/>
            <person name="Lavrichenko K."/>
            <person name="Devanna P."/>
            <person name="Winkler S."/>
            <person name="Jermiin L.S."/>
            <person name="Skirmuntt E.C."/>
            <person name="Katzourakis A."/>
            <person name="Burkitt-Gray L."/>
            <person name="Ray D.A."/>
            <person name="Sullivan K.A.M."/>
            <person name="Roscito J.G."/>
            <person name="Kirilenko B.M."/>
            <person name="Davalos L.M."/>
            <person name="Corthals A.P."/>
            <person name="Power M.L."/>
            <person name="Jones G."/>
            <person name="Ransome R.D."/>
            <person name="Dechmann D.K.N."/>
            <person name="Locatelli A.G."/>
            <person name="Puechmaille S.J."/>
            <person name="Fedrigo O."/>
            <person name="Jarvis E.D."/>
            <person name="Hiller M."/>
            <person name="Vernes S.C."/>
            <person name="Myers E.W."/>
            <person name="Teeling E.C."/>
        </authorList>
    </citation>
    <scope>NUCLEOTIDE SEQUENCE [LARGE SCALE GENOMIC DNA]</scope>
    <source>
        <strain evidence="1">MPipKuh1</strain>
        <tissue evidence="1">Flight muscle</tissue>
    </source>
</reference>
<organism evidence="1 2">
    <name type="scientific">Pipistrellus kuhlii</name>
    <name type="common">Kuhl's pipistrelle</name>
    <dbReference type="NCBI Taxonomy" id="59472"/>
    <lineage>
        <taxon>Eukaryota</taxon>
        <taxon>Metazoa</taxon>
        <taxon>Chordata</taxon>
        <taxon>Craniata</taxon>
        <taxon>Vertebrata</taxon>
        <taxon>Euteleostomi</taxon>
        <taxon>Mammalia</taxon>
        <taxon>Eutheria</taxon>
        <taxon>Laurasiatheria</taxon>
        <taxon>Chiroptera</taxon>
        <taxon>Yangochiroptera</taxon>
        <taxon>Vespertilionidae</taxon>
        <taxon>Pipistrellus</taxon>
    </lineage>
</organism>
<sequence length="129" mass="13975">MKGKCDSEMQHDWGLSPGTSLRKRVLALSLRARSQSSGGGNRHGSGSWLQTQRRNSLKGFFSLGSWTARNNALISSSCTQTFAPSALSQLRETWAWAYLLHSPGLSHAVSVRVPGASPIWNLSPSPGPR</sequence>
<proteinExistence type="predicted"/>
<gene>
    <name evidence="1" type="ORF">mPipKuh1_008184</name>
</gene>
<dbReference type="Proteomes" id="UP000558488">
    <property type="component" value="Unassembled WGS sequence"/>
</dbReference>
<evidence type="ECO:0000313" key="2">
    <source>
        <dbReference type="Proteomes" id="UP000558488"/>
    </source>
</evidence>
<keyword evidence="2" id="KW-1185">Reference proteome</keyword>